<accession>A0A9N9JEG3</accession>
<gene>
    <name evidence="3" type="ORF">AMORRO_LOCUS16865</name>
</gene>
<keyword evidence="1" id="KW-0067">ATP-binding</keyword>
<dbReference type="InterPro" id="IPR017441">
    <property type="entry name" value="Protein_kinase_ATP_BS"/>
</dbReference>
<feature type="domain" description="Protein kinase" evidence="2">
    <location>
        <begin position="25"/>
        <end position="152"/>
    </location>
</feature>
<evidence type="ECO:0000313" key="4">
    <source>
        <dbReference type="Proteomes" id="UP000789342"/>
    </source>
</evidence>
<dbReference type="PROSITE" id="PS00107">
    <property type="entry name" value="PROTEIN_KINASE_ATP"/>
    <property type="match status" value="1"/>
</dbReference>
<dbReference type="PROSITE" id="PS50011">
    <property type="entry name" value="PROTEIN_KINASE_DOM"/>
    <property type="match status" value="1"/>
</dbReference>
<sequence length="152" mass="17745">MDDSERLFQWAITEYELIDIPIGRLKNKKRIGKGAFGYVYKCNIDGASRMVAIKEITLGDKDGDTSITSFLNELKLHSRAKNHRIIELFGMGYDKNQDICYLVMELAEYHLREYLTSKRDELRWDKKIELATQLTEGLSYIHKVMNVAHRDL</sequence>
<evidence type="ECO:0000313" key="3">
    <source>
        <dbReference type="EMBL" id="CAG8775326.1"/>
    </source>
</evidence>
<organism evidence="3 4">
    <name type="scientific">Acaulospora morrowiae</name>
    <dbReference type="NCBI Taxonomy" id="94023"/>
    <lineage>
        <taxon>Eukaryota</taxon>
        <taxon>Fungi</taxon>
        <taxon>Fungi incertae sedis</taxon>
        <taxon>Mucoromycota</taxon>
        <taxon>Glomeromycotina</taxon>
        <taxon>Glomeromycetes</taxon>
        <taxon>Diversisporales</taxon>
        <taxon>Acaulosporaceae</taxon>
        <taxon>Acaulospora</taxon>
    </lineage>
</organism>
<dbReference type="Pfam" id="PF00069">
    <property type="entry name" value="Pkinase"/>
    <property type="match status" value="1"/>
</dbReference>
<feature type="non-terminal residue" evidence="3">
    <location>
        <position position="152"/>
    </location>
</feature>
<dbReference type="InterPro" id="IPR051681">
    <property type="entry name" value="Ser/Thr_Kinases-Pseudokinases"/>
</dbReference>
<reference evidence="3" key="1">
    <citation type="submission" date="2021-06" db="EMBL/GenBank/DDBJ databases">
        <authorList>
            <person name="Kallberg Y."/>
            <person name="Tangrot J."/>
            <person name="Rosling A."/>
        </authorList>
    </citation>
    <scope>NUCLEOTIDE SEQUENCE</scope>
    <source>
        <strain evidence="3">CL551</strain>
    </source>
</reference>
<dbReference type="OrthoDB" id="6718656at2759"/>
<evidence type="ECO:0000259" key="2">
    <source>
        <dbReference type="PROSITE" id="PS50011"/>
    </source>
</evidence>
<keyword evidence="4" id="KW-1185">Reference proteome</keyword>
<dbReference type="InterPro" id="IPR000719">
    <property type="entry name" value="Prot_kinase_dom"/>
</dbReference>
<dbReference type="InterPro" id="IPR011009">
    <property type="entry name" value="Kinase-like_dom_sf"/>
</dbReference>
<dbReference type="Proteomes" id="UP000789342">
    <property type="component" value="Unassembled WGS sequence"/>
</dbReference>
<dbReference type="AlphaFoldDB" id="A0A9N9JEG3"/>
<protein>
    <submittedName>
        <fullName evidence="3">15789_t:CDS:1</fullName>
    </submittedName>
</protein>
<dbReference type="PANTHER" id="PTHR44329">
    <property type="entry name" value="SERINE/THREONINE-PROTEIN KINASE TNNI3K-RELATED"/>
    <property type="match status" value="1"/>
</dbReference>
<dbReference type="GO" id="GO:0004674">
    <property type="term" value="F:protein serine/threonine kinase activity"/>
    <property type="evidence" value="ECO:0007669"/>
    <property type="project" value="TreeGrafter"/>
</dbReference>
<proteinExistence type="predicted"/>
<name>A0A9N9JEG3_9GLOM</name>
<comment type="caution">
    <text evidence="3">The sequence shown here is derived from an EMBL/GenBank/DDBJ whole genome shotgun (WGS) entry which is preliminary data.</text>
</comment>
<dbReference type="Gene3D" id="1.10.510.10">
    <property type="entry name" value="Transferase(Phosphotransferase) domain 1"/>
    <property type="match status" value="1"/>
</dbReference>
<evidence type="ECO:0000256" key="1">
    <source>
        <dbReference type="PROSITE-ProRule" id="PRU10141"/>
    </source>
</evidence>
<keyword evidence="1" id="KW-0547">Nucleotide-binding</keyword>
<dbReference type="PANTHER" id="PTHR44329:SF260">
    <property type="entry name" value="PROTEIN KINASE DOMAIN-CONTAINING PROTEIN"/>
    <property type="match status" value="1"/>
</dbReference>
<dbReference type="EMBL" id="CAJVPV010048990">
    <property type="protein sequence ID" value="CAG8775326.1"/>
    <property type="molecule type" value="Genomic_DNA"/>
</dbReference>
<dbReference type="GO" id="GO:0005524">
    <property type="term" value="F:ATP binding"/>
    <property type="evidence" value="ECO:0007669"/>
    <property type="project" value="UniProtKB-UniRule"/>
</dbReference>
<feature type="binding site" evidence="1">
    <location>
        <position position="54"/>
    </location>
    <ligand>
        <name>ATP</name>
        <dbReference type="ChEBI" id="CHEBI:30616"/>
    </ligand>
</feature>
<dbReference type="SUPFAM" id="SSF56112">
    <property type="entry name" value="Protein kinase-like (PK-like)"/>
    <property type="match status" value="1"/>
</dbReference>